<reference evidence="3" key="2">
    <citation type="submission" date="2018-05" db="EMBL/GenBank/DDBJ databases">
        <title>OpunRS2 (Oryza punctata Reference Sequence Version 2).</title>
        <authorList>
            <person name="Zhang J."/>
            <person name="Kudrna D."/>
            <person name="Lee S."/>
            <person name="Talag J."/>
            <person name="Welchert J."/>
            <person name="Wing R.A."/>
        </authorList>
    </citation>
    <scope>NUCLEOTIDE SEQUENCE [LARGE SCALE GENOMIC DNA]</scope>
</reference>
<dbReference type="HOGENOM" id="CLU_010417_1_0_1"/>
<keyword evidence="4" id="KW-1185">Reference proteome</keyword>
<dbReference type="AlphaFoldDB" id="A0A0E0M5G5"/>
<sequence length="806" mass="88980">MREATAGHSSAAAPPSAAESAPDDVLAEILLRFPPHPSFLSRASLVCKRWRRLARDPGFLRRLRAFHRTPTVLGFFHNSPDLPRFVPAEGPPGRIAAEAASLRRDGDDGMWWFVDCRHGRALLRSRDWAELLVWDPMTGERRCITVPNQMQVGAFDRNAAVVSAASGGGDQDCHSSPFHVVVVFTTGHGRVFSCVYSSRIDAWGDLISTPVTSPCELYEEPPVLVGEALYWLLDGSRILEFEFGNQYLALIEHPVENHAIRKWNIHLVRMEDDVLGLAFVKDFGLYLWAREVVDDGASKWIPRRSVDNVLPPAMTMEGNRSCVMPIWICGFAQDGNVVFIRTAAGVFMVWLDTLKFKKVSDSLFMKTVYSYASFYVPKDLTMADVTGGHSSPPAAAAAETLPDDVLAEILLRLPPHPSFLSSASLVSKRWFRHTHNPSFLRRFREFHRTAPVLGFFLNSSHGALFFPTEAPPGRIADQVASLRRNSGDGTVGMWWLVGCRHGRVLLRSSDWADLLVWDPMTEELVCFPAPIQMLEADADRDAAVFCAASGGDGDEDRRSGAFNVAVVFVSGDHVFGCVFSSAIGAWGDVISTPVTLPLLMIYDEPAALAGEALYWIVNGSSLLEFNFGSQSLALITRPSDMSATHRWNVRPVSLEDDLLGLAFFNDFCLHLWVREVADDGAPNWVPCKSFEMDKILSLPVALPVATEDSRRSMVPAWICGFSGDGNVVFIGTPAGIFLVELDTLKFKKVSDDTVLIKTIHPYESFYYVPNEKGGKQETAVVGDQVAEAGGKDINNSKELDCPRGQT</sequence>
<dbReference type="Pfam" id="PF12937">
    <property type="entry name" value="F-box-like"/>
    <property type="match status" value="1"/>
</dbReference>
<dbReference type="Proteomes" id="UP000026962">
    <property type="component" value="Chromosome 10"/>
</dbReference>
<evidence type="ECO:0000313" key="3">
    <source>
        <dbReference type="EnsemblPlants" id="OPUNC10G01820.2"/>
    </source>
</evidence>
<feature type="domain" description="F-box" evidence="2">
    <location>
        <begin position="15"/>
        <end position="63"/>
    </location>
</feature>
<dbReference type="SUPFAM" id="SSF81383">
    <property type="entry name" value="F-box domain"/>
    <property type="match status" value="2"/>
</dbReference>
<dbReference type="PANTHER" id="PTHR32133">
    <property type="entry name" value="OS07G0120400 PROTEIN"/>
    <property type="match status" value="1"/>
</dbReference>
<evidence type="ECO:0000259" key="2">
    <source>
        <dbReference type="PROSITE" id="PS50181"/>
    </source>
</evidence>
<dbReference type="Gene3D" id="1.20.1280.50">
    <property type="match status" value="2"/>
</dbReference>
<dbReference type="PROSITE" id="PS50181">
    <property type="entry name" value="FBOX"/>
    <property type="match status" value="2"/>
</dbReference>
<feature type="domain" description="F-box" evidence="2">
    <location>
        <begin position="395"/>
        <end position="443"/>
    </location>
</feature>
<feature type="region of interest" description="Disordered" evidence="1">
    <location>
        <begin position="787"/>
        <end position="806"/>
    </location>
</feature>
<protein>
    <recommendedName>
        <fullName evidence="2">F-box domain-containing protein</fullName>
    </recommendedName>
</protein>
<dbReference type="InterPro" id="IPR001810">
    <property type="entry name" value="F-box_dom"/>
</dbReference>
<dbReference type="Gramene" id="OPUNC10G01820.2">
    <property type="protein sequence ID" value="OPUNC10G01820.2"/>
    <property type="gene ID" value="OPUNC10G01820"/>
</dbReference>
<dbReference type="InterPro" id="IPR056594">
    <property type="entry name" value="AT5G49610-like_b-prop"/>
</dbReference>
<accession>A0A0E0M5G5</accession>
<proteinExistence type="predicted"/>
<dbReference type="SMART" id="SM00256">
    <property type="entry name" value="FBOX"/>
    <property type="match status" value="2"/>
</dbReference>
<dbReference type="PANTHER" id="PTHR32133:SF302">
    <property type="entry name" value="F-BOX DOMAIN CONTAINING PROTEIN, EXPRESSED"/>
    <property type="match status" value="1"/>
</dbReference>
<organism evidence="3">
    <name type="scientific">Oryza punctata</name>
    <name type="common">Red rice</name>
    <dbReference type="NCBI Taxonomy" id="4537"/>
    <lineage>
        <taxon>Eukaryota</taxon>
        <taxon>Viridiplantae</taxon>
        <taxon>Streptophyta</taxon>
        <taxon>Embryophyta</taxon>
        <taxon>Tracheophyta</taxon>
        <taxon>Spermatophyta</taxon>
        <taxon>Magnoliopsida</taxon>
        <taxon>Liliopsida</taxon>
        <taxon>Poales</taxon>
        <taxon>Poaceae</taxon>
        <taxon>BOP clade</taxon>
        <taxon>Oryzoideae</taxon>
        <taxon>Oryzeae</taxon>
        <taxon>Oryzinae</taxon>
        <taxon>Oryza</taxon>
    </lineage>
</organism>
<reference evidence="3" key="1">
    <citation type="submission" date="2015-04" db="UniProtKB">
        <authorList>
            <consortium name="EnsemblPlants"/>
        </authorList>
    </citation>
    <scope>IDENTIFICATION</scope>
</reference>
<dbReference type="Pfam" id="PF00646">
    <property type="entry name" value="F-box"/>
    <property type="match status" value="1"/>
</dbReference>
<dbReference type="Pfam" id="PF23635">
    <property type="entry name" value="Beta-prop_AT5G49610-like"/>
    <property type="match status" value="2"/>
</dbReference>
<feature type="compositionally biased region" description="Basic and acidic residues" evidence="1">
    <location>
        <begin position="794"/>
        <end position="806"/>
    </location>
</feature>
<evidence type="ECO:0000313" key="4">
    <source>
        <dbReference type="Proteomes" id="UP000026962"/>
    </source>
</evidence>
<dbReference type="EnsemblPlants" id="OPUNC10G01820.2">
    <property type="protein sequence ID" value="OPUNC10G01820.2"/>
    <property type="gene ID" value="OPUNC10G01820"/>
</dbReference>
<name>A0A0E0M5G5_ORYPU</name>
<evidence type="ECO:0000256" key="1">
    <source>
        <dbReference type="SAM" id="MobiDB-lite"/>
    </source>
</evidence>
<dbReference type="InterPro" id="IPR036047">
    <property type="entry name" value="F-box-like_dom_sf"/>
</dbReference>